<name>A0ACC0Z5S2_9ROSI</name>
<evidence type="ECO:0000313" key="2">
    <source>
        <dbReference type="Proteomes" id="UP001163603"/>
    </source>
</evidence>
<proteinExistence type="predicted"/>
<gene>
    <name evidence="1" type="ORF">Pint_04645</name>
</gene>
<sequence>MATSKLHVAMFPWFAFGHLIPYLHLSNKLAERGVKVSFLLPKGALTKLQQLNHHPKLIHFFPLVIPHVDGLPPGAETASDVPFSLHQLLASALDKTRDQVETILTSLKPDIVFFDFGRWIPEITRQLGTKSFYYSVINACTLSFFRVPVRRITVETTMEELIQPPPGYPSTTVKIKHNETPHIAGLNDPRLGAFLHERLTTGLRECDAIALRSCQEIEGAYSDYLAQQYSKLVLLTGPVLPETPATQLEEKWDEWLNKFESGSVVYCAFGSQITLQKEQFQELMVGFELSGCPFLVALTPPHGCSTIEEALPEGFKERIGERGWVNGGWVPQTLILKHPSIGCFVSHCGFGSMWESLVSDCQIVLIPFLPDQVMGTRLMVEELKVAIEVERGEDGMIGKKALSKAIQLVMDNESELGNSVKNNHIKLKNIFSSKDWQDKKIDSFVQDVQFILESPGA</sequence>
<evidence type="ECO:0000313" key="1">
    <source>
        <dbReference type="EMBL" id="KAJ0046289.1"/>
    </source>
</evidence>
<accession>A0ACC0Z5S2</accession>
<protein>
    <submittedName>
        <fullName evidence="1">Uncharacterized protein</fullName>
    </submittedName>
</protein>
<organism evidence="1 2">
    <name type="scientific">Pistacia integerrima</name>
    <dbReference type="NCBI Taxonomy" id="434235"/>
    <lineage>
        <taxon>Eukaryota</taxon>
        <taxon>Viridiplantae</taxon>
        <taxon>Streptophyta</taxon>
        <taxon>Embryophyta</taxon>
        <taxon>Tracheophyta</taxon>
        <taxon>Spermatophyta</taxon>
        <taxon>Magnoliopsida</taxon>
        <taxon>eudicotyledons</taxon>
        <taxon>Gunneridae</taxon>
        <taxon>Pentapetalae</taxon>
        <taxon>rosids</taxon>
        <taxon>malvids</taxon>
        <taxon>Sapindales</taxon>
        <taxon>Anacardiaceae</taxon>
        <taxon>Pistacia</taxon>
    </lineage>
</organism>
<reference evidence="2" key="1">
    <citation type="journal article" date="2023" name="G3 (Bethesda)">
        <title>Genome assembly and association tests identify interacting loci associated with vigor, precocity, and sex in interspecific pistachio rootstocks.</title>
        <authorList>
            <person name="Palmer W."/>
            <person name="Jacygrad E."/>
            <person name="Sagayaradj S."/>
            <person name="Cavanaugh K."/>
            <person name="Han R."/>
            <person name="Bertier L."/>
            <person name="Beede B."/>
            <person name="Kafkas S."/>
            <person name="Golino D."/>
            <person name="Preece J."/>
            <person name="Michelmore R."/>
        </authorList>
    </citation>
    <scope>NUCLEOTIDE SEQUENCE [LARGE SCALE GENOMIC DNA]</scope>
</reference>
<keyword evidence="2" id="KW-1185">Reference proteome</keyword>
<dbReference type="EMBL" id="CM047738">
    <property type="protein sequence ID" value="KAJ0046289.1"/>
    <property type="molecule type" value="Genomic_DNA"/>
</dbReference>
<dbReference type="Proteomes" id="UP001163603">
    <property type="component" value="Chromosome 3"/>
</dbReference>
<comment type="caution">
    <text evidence="1">The sequence shown here is derived from an EMBL/GenBank/DDBJ whole genome shotgun (WGS) entry which is preliminary data.</text>
</comment>